<sequence>MIPATAAPPHSSNTLDRIAFCKSVREKRKQLQLNHYSNEKDNVSSLTENAFLTQMLQSSSNSATSSSNSSSLNVPSFLRKGNISSSSLPSSHRTATSTLTNILPALLNGTLQSPRENSPSGTLTNLTTLSSPTSTNTTDTLVDMKYSTSLPVSPAAHAFNNNNNNNNNNNTNNSLRHSPNHDVRIPTNYSPPRCRSYPMTDMTQRTSPSISSISPSEKCMSMNCSFPSPTSCLLAPSSSCPLLATMNTTTTSAIMSSRSPSLDDMAPKIVRSASVKSCASDSGVSSSSPLSDNNIVHVFRTNQNETNHQPQISNGSRKRKSLAHFYDELDKGKKFSSEATATPGFSMPTSATNNNIPYSQQEALAIGYAQYALMHTLTQQFRVNYPAALLHAAAASGYLPLPSPMMAAAAAAVAAAASVNNSNTNGHKPSTSEKFRERRKPQQEPESDNNNNQIQSNSSLNDQPYRRETYQTLLESSRLLGQHQQQKLLKPVPIDLRKNNGTNRTIDNSPIQSNYRYSSSSSSASPPSSPHCLSPPKSITIDPNNDFVCIPKKLMPVIGARINDWLERNVNFALSLSVIQDTLENDQDKYLIFSRVWHRLLLTSMIENSFEIYVTKDLQITNDLLSSLSTSPSTTIIHPTENDVKQIESLINRGKTLEIDEIGFNLIREMIIYKEGKTLFNNLCGSLFEKAECQTQTKLMKWCATRVKYSKVVFFLCNIYQVKEDIFERLFCAGSMHQSTPIHIHLQRLLQSSSSMDI</sequence>
<dbReference type="EMBL" id="CAJNOV010004416">
    <property type="protein sequence ID" value="CAF1175210.1"/>
    <property type="molecule type" value="Genomic_DNA"/>
</dbReference>
<evidence type="ECO:0000256" key="1">
    <source>
        <dbReference type="SAM" id="MobiDB-lite"/>
    </source>
</evidence>
<feature type="compositionally biased region" description="Low complexity" evidence="1">
    <location>
        <begin position="448"/>
        <end position="463"/>
    </location>
</feature>
<name>A0A814ULU8_9BILA</name>
<evidence type="ECO:0000313" key="4">
    <source>
        <dbReference type="Proteomes" id="UP000663855"/>
    </source>
</evidence>
<evidence type="ECO:0000313" key="3">
    <source>
        <dbReference type="EMBL" id="CAF1610410.1"/>
    </source>
</evidence>
<dbReference type="Proteomes" id="UP000663855">
    <property type="component" value="Unassembled WGS sequence"/>
</dbReference>
<dbReference type="EMBL" id="CAJNOW010012473">
    <property type="protein sequence ID" value="CAF1610410.1"/>
    <property type="molecule type" value="Genomic_DNA"/>
</dbReference>
<feature type="region of interest" description="Disordered" evidence="1">
    <location>
        <begin position="154"/>
        <end position="214"/>
    </location>
</feature>
<feature type="region of interest" description="Disordered" evidence="1">
    <location>
        <begin position="420"/>
        <end position="465"/>
    </location>
</feature>
<feature type="compositionally biased region" description="Polar residues" evidence="1">
    <location>
        <begin position="499"/>
        <end position="508"/>
    </location>
</feature>
<feature type="compositionally biased region" description="Basic and acidic residues" evidence="1">
    <location>
        <begin position="430"/>
        <end position="443"/>
    </location>
</feature>
<gene>
    <name evidence="2" type="ORF">CJN711_LOCUS10727</name>
    <name evidence="3" type="ORF">KQP761_LOCUS23309</name>
</gene>
<feature type="compositionally biased region" description="Low complexity" evidence="1">
    <location>
        <begin position="481"/>
        <end position="490"/>
    </location>
</feature>
<comment type="caution">
    <text evidence="2">The sequence shown here is derived from an EMBL/GenBank/DDBJ whole genome shotgun (WGS) entry which is preliminary data.</text>
</comment>
<feature type="compositionally biased region" description="Low complexity" evidence="1">
    <location>
        <begin position="509"/>
        <end position="537"/>
    </location>
</feature>
<feature type="compositionally biased region" description="Low complexity" evidence="1">
    <location>
        <begin position="117"/>
        <end position="138"/>
    </location>
</feature>
<organism evidence="2 4">
    <name type="scientific">Rotaria magnacalcarata</name>
    <dbReference type="NCBI Taxonomy" id="392030"/>
    <lineage>
        <taxon>Eukaryota</taxon>
        <taxon>Metazoa</taxon>
        <taxon>Spiralia</taxon>
        <taxon>Gnathifera</taxon>
        <taxon>Rotifera</taxon>
        <taxon>Eurotatoria</taxon>
        <taxon>Bdelloidea</taxon>
        <taxon>Philodinida</taxon>
        <taxon>Philodinidae</taxon>
        <taxon>Rotaria</taxon>
    </lineage>
</organism>
<accession>A0A814ULU8</accession>
<evidence type="ECO:0000313" key="2">
    <source>
        <dbReference type="EMBL" id="CAF1175210.1"/>
    </source>
</evidence>
<proteinExistence type="predicted"/>
<feature type="compositionally biased region" description="Low complexity" evidence="1">
    <location>
        <begin position="160"/>
        <end position="173"/>
    </location>
</feature>
<feature type="region of interest" description="Disordered" evidence="1">
    <location>
        <begin position="481"/>
        <end position="537"/>
    </location>
</feature>
<dbReference type="OrthoDB" id="10041266at2759"/>
<protein>
    <recommendedName>
        <fullName evidence="5">NR LBD domain-containing protein</fullName>
    </recommendedName>
</protein>
<dbReference type="AlphaFoldDB" id="A0A814ULU8"/>
<evidence type="ECO:0008006" key="5">
    <source>
        <dbReference type="Google" id="ProtNLM"/>
    </source>
</evidence>
<feature type="region of interest" description="Disordered" evidence="1">
    <location>
        <begin position="110"/>
        <end position="138"/>
    </location>
</feature>
<dbReference type="Proteomes" id="UP000663834">
    <property type="component" value="Unassembled WGS sequence"/>
</dbReference>
<reference evidence="2" key="1">
    <citation type="submission" date="2021-02" db="EMBL/GenBank/DDBJ databases">
        <authorList>
            <person name="Nowell W R."/>
        </authorList>
    </citation>
    <scope>NUCLEOTIDE SEQUENCE</scope>
</reference>